<dbReference type="InterPro" id="IPR035165">
    <property type="entry name" value="DUF5319"/>
</dbReference>
<sequence length="172" mass="18468">MQSRLPRRAPAAPLPSYVHHCGVGRGPALCPGTVYSVSPEALPPDPFAGDPDDPARSMGALDDHAEITGSVSGDPDGPPLTEADRGEILADLADLAVYQALLSGRGVRGIVVDCADCGEQHFHEWNLLRASLQQLLDEGRMRPHEPAYDPDPAHYVTWEYCRGYADATLADD</sequence>
<evidence type="ECO:0008006" key="4">
    <source>
        <dbReference type="Google" id="ProtNLM"/>
    </source>
</evidence>
<evidence type="ECO:0000313" key="3">
    <source>
        <dbReference type="Proteomes" id="UP000194360"/>
    </source>
</evidence>
<comment type="caution">
    <text evidence="2">The sequence shown here is derived from an EMBL/GenBank/DDBJ whole genome shotgun (WGS) entry which is preliminary data.</text>
</comment>
<proteinExistence type="predicted"/>
<dbReference type="EMBL" id="MIGB01000010">
    <property type="protein sequence ID" value="OSY41063.1"/>
    <property type="molecule type" value="Genomic_DNA"/>
</dbReference>
<reference evidence="2 3" key="1">
    <citation type="submission" date="2016-09" db="EMBL/GenBank/DDBJ databases">
        <title>Pseudonocardia autotrophica DSM535, a candidate organism with high potential of specific P450 cytochromes.</title>
        <authorList>
            <person name="Grumaz C."/>
            <person name="Vainshtein Y."/>
            <person name="Kirstahler P."/>
            <person name="Sohn K."/>
        </authorList>
    </citation>
    <scope>NUCLEOTIDE SEQUENCE [LARGE SCALE GENOMIC DNA]</scope>
    <source>
        <strain evidence="2 3">DSM 535</strain>
    </source>
</reference>
<evidence type="ECO:0000313" key="2">
    <source>
        <dbReference type="EMBL" id="OSY41063.1"/>
    </source>
</evidence>
<name>A0A1Y2N0P3_PSEAH</name>
<organism evidence="2 3">
    <name type="scientific">Pseudonocardia autotrophica</name>
    <name type="common">Amycolata autotrophica</name>
    <name type="synonym">Nocardia autotrophica</name>
    <dbReference type="NCBI Taxonomy" id="2074"/>
    <lineage>
        <taxon>Bacteria</taxon>
        <taxon>Bacillati</taxon>
        <taxon>Actinomycetota</taxon>
        <taxon>Actinomycetes</taxon>
        <taxon>Pseudonocardiales</taxon>
        <taxon>Pseudonocardiaceae</taxon>
        <taxon>Pseudonocardia</taxon>
    </lineage>
</organism>
<dbReference type="Proteomes" id="UP000194360">
    <property type="component" value="Unassembled WGS sequence"/>
</dbReference>
<dbReference type="STRING" id="2074.BG845_02405"/>
<dbReference type="AlphaFoldDB" id="A0A1Y2N0P3"/>
<feature type="region of interest" description="Disordered" evidence="1">
    <location>
        <begin position="40"/>
        <end position="83"/>
    </location>
</feature>
<evidence type="ECO:0000256" key="1">
    <source>
        <dbReference type="SAM" id="MobiDB-lite"/>
    </source>
</evidence>
<protein>
    <recommendedName>
        <fullName evidence="4">DUF5319 domain-containing protein</fullName>
    </recommendedName>
</protein>
<gene>
    <name evidence="2" type="ORF">BG845_02405</name>
</gene>
<dbReference type="Pfam" id="PF17252">
    <property type="entry name" value="DUF5319"/>
    <property type="match status" value="1"/>
</dbReference>
<accession>A0A1Y2N0P3</accession>
<keyword evidence="3" id="KW-1185">Reference proteome</keyword>